<feature type="region of interest" description="Disordered" evidence="1">
    <location>
        <begin position="199"/>
        <end position="278"/>
    </location>
</feature>
<keyword evidence="4" id="KW-1185">Reference proteome</keyword>
<feature type="compositionally biased region" description="Basic and acidic residues" evidence="1">
    <location>
        <begin position="225"/>
        <end position="235"/>
    </location>
</feature>
<comment type="caution">
    <text evidence="3">The sequence shown here is derived from an EMBL/GenBank/DDBJ whole genome shotgun (WGS) entry which is preliminary data.</text>
</comment>
<reference evidence="3" key="1">
    <citation type="submission" date="2020-11" db="EMBL/GenBank/DDBJ databases">
        <authorList>
            <consortium name="DOE Joint Genome Institute"/>
            <person name="Ahrendt S."/>
            <person name="Riley R."/>
            <person name="Andreopoulos W."/>
            <person name="LaButti K."/>
            <person name="Pangilinan J."/>
            <person name="Ruiz-duenas F.J."/>
            <person name="Barrasa J.M."/>
            <person name="Sanchez-Garcia M."/>
            <person name="Camarero S."/>
            <person name="Miyauchi S."/>
            <person name="Serrano A."/>
            <person name="Linde D."/>
            <person name="Babiker R."/>
            <person name="Drula E."/>
            <person name="Ayuso-Fernandez I."/>
            <person name="Pacheco R."/>
            <person name="Padilla G."/>
            <person name="Ferreira P."/>
            <person name="Barriuso J."/>
            <person name="Kellner H."/>
            <person name="Castanera R."/>
            <person name="Alfaro M."/>
            <person name="Ramirez L."/>
            <person name="Pisabarro A.G."/>
            <person name="Kuo A."/>
            <person name="Tritt A."/>
            <person name="Lipzen A."/>
            <person name="He G."/>
            <person name="Yan M."/>
            <person name="Ng V."/>
            <person name="Cullen D."/>
            <person name="Martin F."/>
            <person name="Rosso M.-N."/>
            <person name="Henrissat B."/>
            <person name="Hibbett D."/>
            <person name="Martinez A.T."/>
            <person name="Grigoriev I.V."/>
        </authorList>
    </citation>
    <scope>NUCLEOTIDE SEQUENCE</scope>
    <source>
        <strain evidence="3">AH 44721</strain>
    </source>
</reference>
<sequence>MSHRYILTITSPSWPSPPAPPLFPSLPPFSWAPVRANPRRHKILLFFFFFAVKGITAAAVTGGFKLKRAFAARRKKSEDASSLFTAMKGKEPEAASVSGARALSSQVADRVPPGSLSQQPQRMDTPSSPFPRSQVFNKNSPALPSPPPPTPPPKKEIPPSTLSPVQPDAQVLIAAPNRNSIIPISPGISSAVNYLSMIEEQQSRPPSPQPQSQNARSTTTNLTSKVDHPAEKENLKSSTSSSGSDKRDMKESWRKSDSTNSHHTIRPGAGSTRTSRPVSWAESFQSAYTVVQPGTTSRPLSALIGDADLECWKRMMAIRHKKRPLPLLLMASARTLRRIRARMRNPLLRLLLSGQMRRRTGGQCHSPLRCPVQPLSNKALLFLRLRPVHLRSKPAWLSPAPARCILQCPFLKASPLLGCTKCLDRHRLSLLLLRSPNLKYAPPRPSSFLLSSPILPLQCTSNTNGVFRRYLTMHLTLTRQHPV</sequence>
<feature type="compositionally biased region" description="Polar residues" evidence="1">
    <location>
        <begin position="214"/>
        <end position="224"/>
    </location>
</feature>
<dbReference type="Proteomes" id="UP000724874">
    <property type="component" value="Unassembled WGS sequence"/>
</dbReference>
<feature type="compositionally biased region" description="Polar residues" evidence="1">
    <location>
        <begin position="115"/>
        <end position="137"/>
    </location>
</feature>
<organism evidence="3 4">
    <name type="scientific">Gymnopilus junonius</name>
    <name type="common">Spectacular rustgill mushroom</name>
    <name type="synonym">Gymnopilus spectabilis subsp. junonius</name>
    <dbReference type="NCBI Taxonomy" id="109634"/>
    <lineage>
        <taxon>Eukaryota</taxon>
        <taxon>Fungi</taxon>
        <taxon>Dikarya</taxon>
        <taxon>Basidiomycota</taxon>
        <taxon>Agaricomycotina</taxon>
        <taxon>Agaricomycetes</taxon>
        <taxon>Agaricomycetidae</taxon>
        <taxon>Agaricales</taxon>
        <taxon>Agaricineae</taxon>
        <taxon>Hymenogastraceae</taxon>
        <taxon>Gymnopilus</taxon>
    </lineage>
</organism>
<evidence type="ECO:0000256" key="1">
    <source>
        <dbReference type="SAM" id="MobiDB-lite"/>
    </source>
</evidence>
<evidence type="ECO:0000256" key="2">
    <source>
        <dbReference type="SAM" id="Phobius"/>
    </source>
</evidence>
<evidence type="ECO:0000313" key="3">
    <source>
        <dbReference type="EMBL" id="KAF8876693.1"/>
    </source>
</evidence>
<gene>
    <name evidence="3" type="ORF">CPB84DRAFT_384307</name>
</gene>
<feature type="compositionally biased region" description="Pro residues" evidence="1">
    <location>
        <begin position="143"/>
        <end position="152"/>
    </location>
</feature>
<accession>A0A9P5NCJ1</accession>
<feature type="region of interest" description="Disordered" evidence="1">
    <location>
        <begin position="88"/>
        <end position="164"/>
    </location>
</feature>
<name>A0A9P5NCJ1_GYMJU</name>
<evidence type="ECO:0000313" key="4">
    <source>
        <dbReference type="Proteomes" id="UP000724874"/>
    </source>
</evidence>
<dbReference type="EMBL" id="JADNYJ010000179">
    <property type="protein sequence ID" value="KAF8876693.1"/>
    <property type="molecule type" value="Genomic_DNA"/>
</dbReference>
<keyword evidence="2" id="KW-0472">Membrane</keyword>
<dbReference type="OrthoDB" id="185175at2759"/>
<protein>
    <submittedName>
        <fullName evidence="3">Uncharacterized protein</fullName>
    </submittedName>
</protein>
<feature type="compositionally biased region" description="Basic and acidic residues" evidence="1">
    <location>
        <begin position="244"/>
        <end position="257"/>
    </location>
</feature>
<keyword evidence="2" id="KW-1133">Transmembrane helix</keyword>
<proteinExistence type="predicted"/>
<dbReference type="AlphaFoldDB" id="A0A9P5NCJ1"/>
<feature type="transmembrane region" description="Helical" evidence="2">
    <location>
        <begin position="43"/>
        <end position="66"/>
    </location>
</feature>
<keyword evidence="2" id="KW-0812">Transmembrane</keyword>